<proteinExistence type="predicted"/>
<feature type="region of interest" description="Disordered" evidence="1">
    <location>
        <begin position="375"/>
        <end position="402"/>
    </location>
</feature>
<evidence type="ECO:0000313" key="4">
    <source>
        <dbReference type="EMBL" id="ORZ03164.1"/>
    </source>
</evidence>
<name>A0A1X2HUJ7_SYNRA</name>
<feature type="compositionally biased region" description="Pro residues" evidence="1">
    <location>
        <begin position="316"/>
        <end position="343"/>
    </location>
</feature>
<dbReference type="CDD" id="cd01205">
    <property type="entry name" value="EVH1_WASP-like"/>
    <property type="match status" value="1"/>
</dbReference>
<evidence type="ECO:0000256" key="1">
    <source>
        <dbReference type="SAM" id="MobiDB-lite"/>
    </source>
</evidence>
<dbReference type="EMBL" id="MCGN01000001">
    <property type="protein sequence ID" value="ORZ03164.1"/>
    <property type="molecule type" value="Genomic_DNA"/>
</dbReference>
<dbReference type="InterPro" id="IPR036936">
    <property type="entry name" value="CRIB_dom_sf"/>
</dbReference>
<feature type="compositionally biased region" description="Low complexity" evidence="1">
    <location>
        <begin position="344"/>
        <end position="356"/>
    </location>
</feature>
<dbReference type="OMA" id="HIQHIGW"/>
<dbReference type="AlphaFoldDB" id="A0A1X2HUJ7"/>
<dbReference type="PROSITE" id="PS50108">
    <property type="entry name" value="CRIB"/>
    <property type="match status" value="1"/>
</dbReference>
<dbReference type="Pfam" id="PF00568">
    <property type="entry name" value="WH1"/>
    <property type="match status" value="1"/>
</dbReference>
<dbReference type="PRINTS" id="PR01217">
    <property type="entry name" value="PRICHEXTENSN"/>
</dbReference>
<feature type="domain" description="WH1" evidence="3">
    <location>
        <begin position="17"/>
        <end position="129"/>
    </location>
</feature>
<feature type="region of interest" description="Disordered" evidence="1">
    <location>
        <begin position="415"/>
        <end position="434"/>
    </location>
</feature>
<feature type="compositionally biased region" description="Pro residues" evidence="1">
    <location>
        <begin position="252"/>
        <end position="286"/>
    </location>
</feature>
<accession>A0A1X2HUJ7</accession>
<dbReference type="Proteomes" id="UP000242180">
    <property type="component" value="Unassembled WGS sequence"/>
</dbReference>
<dbReference type="Gene3D" id="2.30.29.30">
    <property type="entry name" value="Pleckstrin-homology domain (PH domain)/Phosphotyrosine-binding domain (PTB)"/>
    <property type="match status" value="1"/>
</dbReference>
<dbReference type="OrthoDB" id="8963340at2759"/>
<dbReference type="InterPro" id="IPR000095">
    <property type="entry name" value="CRIB_dom"/>
</dbReference>
<dbReference type="FunCoup" id="A0A1X2HUJ7">
    <property type="interactions" value="127"/>
</dbReference>
<feature type="region of interest" description="Disordered" evidence="1">
    <location>
        <begin position="182"/>
        <end position="213"/>
    </location>
</feature>
<comment type="caution">
    <text evidence="4">The sequence shown here is derived from an EMBL/GenBank/DDBJ whole genome shotgun (WGS) entry which is preliminary data.</text>
</comment>
<dbReference type="InterPro" id="IPR000697">
    <property type="entry name" value="WH1/EVH1_dom"/>
</dbReference>
<sequence length="434" mass="47226">MPSATLPSQTDKDRVRNALPTSKILTAAVARLFVAYPNPSRWSYTHLWGAAALCKDKNRKNSYFIRLVDIEDGQGILWEQELFKGFQLVRDAPFFYSFETDDCLAGLEFVEPSEADSFFKKLLYRETIHLKGDEEEKQRQQQQESAPTPPLVEHNTTKHTLAPFRSIRSSLRKRKVDKTAIGGPSAFKHREHVGFTPGKGFSVQEGHGDSSGIISQLQSMGVSADEISRNKGFIDRFLEDHNVKQQAAPPLRAGPPPRPPARRPPPPPIGPPMTPPPPRTSHPPVSPIQATTQQARPPPLPERHPSPVRPVAIHPAPAPAPAASPLTAAPPPPPPPPPPPRSAPPVASSAAELAPVQATDGRADLMASIRGTGGFGHLKQSGHLRKAEEPVEEESAAASHAVEGSIISSLADALKHRKAVMDSDEEEESDDEWD</sequence>
<evidence type="ECO:0000259" key="3">
    <source>
        <dbReference type="PROSITE" id="PS50229"/>
    </source>
</evidence>
<evidence type="ECO:0000313" key="5">
    <source>
        <dbReference type="Proteomes" id="UP000242180"/>
    </source>
</evidence>
<reference evidence="4 5" key="1">
    <citation type="submission" date="2016-07" db="EMBL/GenBank/DDBJ databases">
        <title>Pervasive Adenine N6-methylation of Active Genes in Fungi.</title>
        <authorList>
            <consortium name="DOE Joint Genome Institute"/>
            <person name="Mondo S.J."/>
            <person name="Dannebaum R.O."/>
            <person name="Kuo R.C."/>
            <person name="Labutti K."/>
            <person name="Haridas S."/>
            <person name="Kuo A."/>
            <person name="Salamov A."/>
            <person name="Ahrendt S.R."/>
            <person name="Lipzen A."/>
            <person name="Sullivan W."/>
            <person name="Andreopoulos W.B."/>
            <person name="Clum A."/>
            <person name="Lindquist E."/>
            <person name="Daum C."/>
            <person name="Ramamoorthy G.K."/>
            <person name="Gryganskyi A."/>
            <person name="Culley D."/>
            <person name="Magnuson J.K."/>
            <person name="James T.Y."/>
            <person name="O'Malley M.A."/>
            <person name="Stajich J.E."/>
            <person name="Spatafora J.W."/>
            <person name="Visel A."/>
            <person name="Grigoriev I.V."/>
        </authorList>
    </citation>
    <scope>NUCLEOTIDE SEQUENCE [LARGE SCALE GENOMIC DNA]</scope>
    <source>
        <strain evidence="4 5">NRRL 2496</strain>
    </source>
</reference>
<protein>
    <recommendedName>
        <fullName evidence="6">WH1 domain-domain-containing protein</fullName>
    </recommendedName>
</protein>
<dbReference type="SMART" id="SM00461">
    <property type="entry name" value="WH1"/>
    <property type="match status" value="1"/>
</dbReference>
<dbReference type="Gene3D" id="3.90.810.10">
    <property type="entry name" value="CRIB domain"/>
    <property type="match status" value="1"/>
</dbReference>
<dbReference type="SUPFAM" id="SSF50729">
    <property type="entry name" value="PH domain-like"/>
    <property type="match status" value="1"/>
</dbReference>
<organism evidence="4 5">
    <name type="scientific">Syncephalastrum racemosum</name>
    <name type="common">Filamentous fungus</name>
    <dbReference type="NCBI Taxonomy" id="13706"/>
    <lineage>
        <taxon>Eukaryota</taxon>
        <taxon>Fungi</taxon>
        <taxon>Fungi incertae sedis</taxon>
        <taxon>Mucoromycota</taxon>
        <taxon>Mucoromycotina</taxon>
        <taxon>Mucoromycetes</taxon>
        <taxon>Mucorales</taxon>
        <taxon>Syncephalastraceae</taxon>
        <taxon>Syncephalastrum</taxon>
    </lineage>
</organism>
<feature type="region of interest" description="Disordered" evidence="1">
    <location>
        <begin position="245"/>
        <end position="358"/>
    </location>
</feature>
<feature type="compositionally biased region" description="Acidic residues" evidence="1">
    <location>
        <begin position="422"/>
        <end position="434"/>
    </location>
</feature>
<keyword evidence="5" id="KW-1185">Reference proteome</keyword>
<dbReference type="InterPro" id="IPR033927">
    <property type="entry name" value="WASPfam_EVH1"/>
</dbReference>
<evidence type="ECO:0000259" key="2">
    <source>
        <dbReference type="PROSITE" id="PS50108"/>
    </source>
</evidence>
<dbReference type="STRING" id="13706.A0A1X2HUJ7"/>
<dbReference type="InParanoid" id="A0A1X2HUJ7"/>
<feature type="region of interest" description="Disordered" evidence="1">
    <location>
        <begin position="133"/>
        <end position="159"/>
    </location>
</feature>
<dbReference type="PROSITE" id="PS50229">
    <property type="entry name" value="WH1"/>
    <property type="match status" value="1"/>
</dbReference>
<feature type="domain" description="CRIB" evidence="2">
    <location>
        <begin position="181"/>
        <end position="194"/>
    </location>
</feature>
<gene>
    <name evidence="4" type="ORF">BCR43DRAFT_482849</name>
</gene>
<evidence type="ECO:0008006" key="6">
    <source>
        <dbReference type="Google" id="ProtNLM"/>
    </source>
</evidence>
<dbReference type="InterPro" id="IPR011993">
    <property type="entry name" value="PH-like_dom_sf"/>
</dbReference>